<name>A0A4Y7J8Q2_PAPSO</name>
<evidence type="ECO:0000256" key="2">
    <source>
        <dbReference type="ARBA" id="ARBA00013169"/>
    </source>
</evidence>
<accession>A0A4Y7J8Q2</accession>
<keyword evidence="3" id="KW-0436">Ligase</keyword>
<evidence type="ECO:0000256" key="7">
    <source>
        <dbReference type="ARBA" id="ARBA00023146"/>
    </source>
</evidence>
<feature type="compositionally biased region" description="Acidic residues" evidence="9">
    <location>
        <begin position="38"/>
        <end position="50"/>
    </location>
</feature>
<dbReference type="GO" id="GO:0005524">
    <property type="term" value="F:ATP binding"/>
    <property type="evidence" value="ECO:0007669"/>
    <property type="project" value="UniProtKB-KW"/>
</dbReference>
<keyword evidence="4" id="KW-0547">Nucleotide-binding</keyword>
<gene>
    <name evidence="11" type="ORF">C5167_004828</name>
</gene>
<dbReference type="Pfam" id="PF00133">
    <property type="entry name" value="tRNA-synt_1"/>
    <property type="match status" value="1"/>
</dbReference>
<proteinExistence type="inferred from homology"/>
<evidence type="ECO:0000313" key="12">
    <source>
        <dbReference type="Proteomes" id="UP000316621"/>
    </source>
</evidence>
<evidence type="ECO:0000256" key="6">
    <source>
        <dbReference type="ARBA" id="ARBA00022917"/>
    </source>
</evidence>
<dbReference type="AlphaFoldDB" id="A0A4Y7J8Q2"/>
<dbReference type="GO" id="GO:0002161">
    <property type="term" value="F:aminoacyl-tRNA deacylase activity"/>
    <property type="evidence" value="ECO:0007669"/>
    <property type="project" value="InterPro"/>
</dbReference>
<dbReference type="SUPFAM" id="SSF50677">
    <property type="entry name" value="ValRS/IleRS/LeuRS editing domain"/>
    <property type="match status" value="1"/>
</dbReference>
<evidence type="ECO:0000256" key="9">
    <source>
        <dbReference type="SAM" id="MobiDB-lite"/>
    </source>
</evidence>
<dbReference type="PANTHER" id="PTHR11946">
    <property type="entry name" value="VALYL-TRNA SYNTHETASES"/>
    <property type="match status" value="1"/>
</dbReference>
<dbReference type="InterPro" id="IPR002300">
    <property type="entry name" value="aa-tRNA-synth_Ia"/>
</dbReference>
<evidence type="ECO:0000256" key="1">
    <source>
        <dbReference type="ARBA" id="ARBA00005594"/>
    </source>
</evidence>
<keyword evidence="6" id="KW-0648">Protein biosynthesis</keyword>
<dbReference type="Proteomes" id="UP000316621">
    <property type="component" value="Chromosome 4"/>
</dbReference>
<dbReference type="InterPro" id="IPR002303">
    <property type="entry name" value="Valyl-tRNA_ligase"/>
</dbReference>
<dbReference type="GO" id="GO:0005829">
    <property type="term" value="C:cytosol"/>
    <property type="evidence" value="ECO:0007669"/>
    <property type="project" value="TreeGrafter"/>
</dbReference>
<keyword evidence="7" id="KW-0030">Aminoacyl-tRNA synthetase</keyword>
<feature type="domain" description="Aminoacyl-tRNA synthetase class Ia" evidence="10">
    <location>
        <begin position="100"/>
        <end position="147"/>
    </location>
</feature>
<dbReference type="STRING" id="3469.A0A4Y7J8Q2"/>
<dbReference type="EMBL" id="CM010718">
    <property type="protein sequence ID" value="RZC57524.1"/>
    <property type="molecule type" value="Genomic_DNA"/>
</dbReference>
<organism evidence="11 12">
    <name type="scientific">Papaver somniferum</name>
    <name type="common">Opium poppy</name>
    <dbReference type="NCBI Taxonomy" id="3469"/>
    <lineage>
        <taxon>Eukaryota</taxon>
        <taxon>Viridiplantae</taxon>
        <taxon>Streptophyta</taxon>
        <taxon>Embryophyta</taxon>
        <taxon>Tracheophyta</taxon>
        <taxon>Spermatophyta</taxon>
        <taxon>Magnoliopsida</taxon>
        <taxon>Ranunculales</taxon>
        <taxon>Papaveraceae</taxon>
        <taxon>Papaveroideae</taxon>
        <taxon>Papaver</taxon>
    </lineage>
</organism>
<evidence type="ECO:0000256" key="3">
    <source>
        <dbReference type="ARBA" id="ARBA00022598"/>
    </source>
</evidence>
<keyword evidence="12" id="KW-1185">Reference proteome</keyword>
<dbReference type="GO" id="GO:0006438">
    <property type="term" value="P:valyl-tRNA aminoacylation"/>
    <property type="evidence" value="ECO:0007669"/>
    <property type="project" value="InterPro"/>
</dbReference>
<sequence length="549" mass="62408">MFYPKALAMEMNLQGSRLLIMLKPKYVPERISTQITDMQEEPQVEEAEEEEFKKQKGVRESSGLKPESEKKHANTDAGRQSGAMLTLQLIPLPAPSNMTGALTAAIQDTIVRWRRESGYNCCWVPGMRHAGIAAQAGLGEIVVATTRIETHLHGKYAIYPFNEREMPIVFDGILVDPQFWTGAVKITPAHDPNDFNVRKRHNLKHVNTLTNGGLINNNGGPTFEGMPRFKARVAVAMALKQNSLYRGAQDNQMPLWTKTVRKLRLSTKYFTLEEDPSKEFGEYADRWVVGRDEDEALFEANMPDNNSNFRAFYPTSVLETGDAWLCLEYNSVVMHLSKSNKWGNLGNLHRRLEKGNLDPNVRLPQVAGNCAKKDSKMVSEKPAFVVCRPVASKDVIFLKDGEEMSLEGVNSRYQLLLLYHLLSTSLHLQQAQGSRNAGAEHEKLIKGKDAIQKQRHKLYKQISFYAYKNVRDEVPEENEKKLDKQDKLLRELEREMTLLRCTISMSYCYLLMDMGLLLFGSSMMKLSSVFSFVKLGKRSGRLHYGDTYK</sequence>
<dbReference type="PANTHER" id="PTHR11946:SF109">
    <property type="entry name" value="VALINE--TRNA LIGASE"/>
    <property type="match status" value="1"/>
</dbReference>
<feature type="region of interest" description="Disordered" evidence="9">
    <location>
        <begin position="38"/>
        <end position="78"/>
    </location>
</feature>
<evidence type="ECO:0000256" key="8">
    <source>
        <dbReference type="ARBA" id="ARBA00029936"/>
    </source>
</evidence>
<evidence type="ECO:0000256" key="5">
    <source>
        <dbReference type="ARBA" id="ARBA00022840"/>
    </source>
</evidence>
<dbReference type="EC" id="6.1.1.9" evidence="2"/>
<dbReference type="Gene3D" id="3.90.740.10">
    <property type="entry name" value="Valyl/Leucyl/Isoleucyl-tRNA synthetase, editing domain"/>
    <property type="match status" value="1"/>
</dbReference>
<evidence type="ECO:0000259" key="10">
    <source>
        <dbReference type="Pfam" id="PF00133"/>
    </source>
</evidence>
<keyword evidence="5" id="KW-0067">ATP-binding</keyword>
<evidence type="ECO:0000256" key="4">
    <source>
        <dbReference type="ARBA" id="ARBA00022741"/>
    </source>
</evidence>
<dbReference type="GO" id="GO:0004832">
    <property type="term" value="F:valine-tRNA ligase activity"/>
    <property type="evidence" value="ECO:0007669"/>
    <property type="project" value="UniProtKB-EC"/>
</dbReference>
<comment type="similarity">
    <text evidence="1">Belongs to the class-I aminoacyl-tRNA synthetase family.</text>
</comment>
<dbReference type="Gramene" id="RZC57524">
    <property type="protein sequence ID" value="RZC57524"/>
    <property type="gene ID" value="C5167_004828"/>
</dbReference>
<dbReference type="InterPro" id="IPR009008">
    <property type="entry name" value="Val/Leu/Ile-tRNA-synth_edit"/>
</dbReference>
<protein>
    <recommendedName>
        <fullName evidence="2">valine--tRNA ligase</fullName>
        <ecNumber evidence="2">6.1.1.9</ecNumber>
    </recommendedName>
    <alternativeName>
        <fullName evidence="8">Valyl-tRNA synthetase</fullName>
    </alternativeName>
</protein>
<reference evidence="11 12" key="1">
    <citation type="journal article" date="2018" name="Science">
        <title>The opium poppy genome and morphinan production.</title>
        <authorList>
            <person name="Guo L."/>
            <person name="Winzer T."/>
            <person name="Yang X."/>
            <person name="Li Y."/>
            <person name="Ning Z."/>
            <person name="He Z."/>
            <person name="Teodor R."/>
            <person name="Lu Y."/>
            <person name="Bowser T.A."/>
            <person name="Graham I.A."/>
            <person name="Ye K."/>
        </authorList>
    </citation>
    <scope>NUCLEOTIDE SEQUENCE [LARGE SCALE GENOMIC DNA]</scope>
    <source>
        <strain evidence="12">cv. HN1</strain>
        <tissue evidence="11">Leaves</tissue>
    </source>
</reference>
<evidence type="ECO:0000313" key="11">
    <source>
        <dbReference type="EMBL" id="RZC57524.1"/>
    </source>
</evidence>